<comment type="subcellular location">
    <subcellularLocation>
        <location evidence="1">Golgi apparatus membrane</location>
        <topology evidence="1">Peripheral membrane protein</topology>
        <orientation evidence="1">Cytoplasmic side</orientation>
    </subcellularLocation>
</comment>
<accession>A0ABW5FT92</accession>
<name>A0ABW5FT92_9PSEU</name>
<comment type="caution">
    <text evidence="5">The sequence shown here is derived from an EMBL/GenBank/DDBJ whole genome shotgun (WGS) entry which is preliminary data.</text>
</comment>
<keyword evidence="3" id="KW-0446">Lipid-binding</keyword>
<sequence length="209" mass="22501">MTRDPESLPEKLFLLAVDARQERLRGGLELGYALRAAALADLLLRGHLRDESGKACVAKPASGLDPLLQGVWEEVERAGRCSWRRLINRGRGQAIRATRDALAGAGVIRVGKRRVLGLFPATKITLRGSVHRLADEVGRAIRGGGPVARIDPDVAALAVLASAIPLRTVISVGERRRFKKRRAALGEPIEPIPDALRRVIANARAVASG</sequence>
<reference evidence="6" key="1">
    <citation type="journal article" date="2019" name="Int. J. Syst. Evol. Microbiol.">
        <title>The Global Catalogue of Microorganisms (GCM) 10K type strain sequencing project: providing services to taxonomists for standard genome sequencing and annotation.</title>
        <authorList>
            <consortium name="The Broad Institute Genomics Platform"/>
            <consortium name="The Broad Institute Genome Sequencing Center for Infectious Disease"/>
            <person name="Wu L."/>
            <person name="Ma J."/>
        </authorList>
    </citation>
    <scope>NUCLEOTIDE SEQUENCE [LARGE SCALE GENOMIC DNA]</scope>
    <source>
        <strain evidence="6">CGMCC 4.7645</strain>
    </source>
</reference>
<evidence type="ECO:0000256" key="2">
    <source>
        <dbReference type="ARBA" id="ARBA00023034"/>
    </source>
</evidence>
<evidence type="ECO:0000256" key="3">
    <source>
        <dbReference type="ARBA" id="ARBA00023121"/>
    </source>
</evidence>
<keyword evidence="4" id="KW-0472">Membrane</keyword>
<dbReference type="EMBL" id="JBHUKR010000006">
    <property type="protein sequence ID" value="MFD2417062.1"/>
    <property type="molecule type" value="Genomic_DNA"/>
</dbReference>
<dbReference type="Gene3D" id="1.10.3630.10">
    <property type="entry name" value="yeast vps74-n-term truncation variant domain like"/>
    <property type="match status" value="1"/>
</dbReference>
<organism evidence="5 6">
    <name type="scientific">Amycolatopsis pigmentata</name>
    <dbReference type="NCBI Taxonomy" id="450801"/>
    <lineage>
        <taxon>Bacteria</taxon>
        <taxon>Bacillati</taxon>
        <taxon>Actinomycetota</taxon>
        <taxon>Actinomycetes</taxon>
        <taxon>Pseudonocardiales</taxon>
        <taxon>Pseudonocardiaceae</taxon>
        <taxon>Amycolatopsis</taxon>
    </lineage>
</organism>
<protein>
    <submittedName>
        <fullName evidence="5">GPP34 family phosphoprotein</fullName>
    </submittedName>
</protein>
<dbReference type="Pfam" id="PF05719">
    <property type="entry name" value="GPP34"/>
    <property type="match status" value="1"/>
</dbReference>
<keyword evidence="2" id="KW-0333">Golgi apparatus</keyword>
<proteinExistence type="predicted"/>
<evidence type="ECO:0000313" key="5">
    <source>
        <dbReference type="EMBL" id="MFD2417062.1"/>
    </source>
</evidence>
<dbReference type="InterPro" id="IPR008628">
    <property type="entry name" value="GPP34-like"/>
</dbReference>
<evidence type="ECO:0000256" key="4">
    <source>
        <dbReference type="ARBA" id="ARBA00023136"/>
    </source>
</evidence>
<gene>
    <name evidence="5" type="ORF">ACFSXZ_12085</name>
</gene>
<evidence type="ECO:0000313" key="6">
    <source>
        <dbReference type="Proteomes" id="UP001597417"/>
    </source>
</evidence>
<dbReference type="InterPro" id="IPR038261">
    <property type="entry name" value="GPP34-like_sf"/>
</dbReference>
<dbReference type="RefSeq" id="WP_378264416.1">
    <property type="nucleotide sequence ID" value="NZ_JBHUKR010000006.1"/>
</dbReference>
<dbReference type="Proteomes" id="UP001597417">
    <property type="component" value="Unassembled WGS sequence"/>
</dbReference>
<keyword evidence="6" id="KW-1185">Reference proteome</keyword>
<evidence type="ECO:0000256" key="1">
    <source>
        <dbReference type="ARBA" id="ARBA00004255"/>
    </source>
</evidence>